<reference evidence="11" key="1">
    <citation type="journal article" date="2015" name="Genome Announc.">
        <title>Draft Genome Sequence of an Anaerobic Ammonium-Oxidizing Bacterium, "Candidatus Brocadia sinica".</title>
        <authorList>
            <person name="Oshiki M."/>
            <person name="Shinyako-Hata K."/>
            <person name="Satoh H."/>
            <person name="Okabe S."/>
        </authorList>
    </citation>
    <scope>NUCLEOTIDE SEQUENCE [LARGE SCALE GENOMIC DNA]</scope>
    <source>
        <strain evidence="11">JPN1</strain>
    </source>
</reference>
<reference evidence="10" key="2">
    <citation type="journal article" date="2015" name="J. Bacteriol.">
        <title>Draft Genome Sequence of an Anaerobic Ammonium-Oxidizing Bacterium, 'Candidatus Brocadia sinica'.</title>
        <authorList>
            <person name="Oshiki M."/>
            <person name="Shinyako-Hata K."/>
            <person name="Satoh H."/>
            <person name="Okabe S."/>
        </authorList>
    </citation>
    <scope>NUCLEOTIDE SEQUENCE</scope>
    <source>
        <strain evidence="10">JPN1</strain>
    </source>
</reference>
<feature type="transmembrane region" description="Helical" evidence="8">
    <location>
        <begin position="179"/>
        <end position="197"/>
    </location>
</feature>
<feature type="transmembrane region" description="Helical" evidence="8">
    <location>
        <begin position="5"/>
        <end position="22"/>
    </location>
</feature>
<evidence type="ECO:0000256" key="1">
    <source>
        <dbReference type="ARBA" id="ARBA00004651"/>
    </source>
</evidence>
<proteinExistence type="predicted"/>
<dbReference type="NCBIfam" id="TIGR04178">
    <property type="entry name" value="exo_archaeo"/>
    <property type="match status" value="1"/>
</dbReference>
<dbReference type="InterPro" id="IPR019127">
    <property type="entry name" value="Exosortase"/>
</dbReference>
<keyword evidence="3" id="KW-0645">Protease</keyword>
<name>A0ABQ0K2L5_9BACT</name>
<evidence type="ECO:0000313" key="9">
    <source>
        <dbReference type="EMBL" id="GAN31937.1"/>
    </source>
</evidence>
<feature type="transmembrane region" description="Helical" evidence="8">
    <location>
        <begin position="64"/>
        <end position="82"/>
    </location>
</feature>
<feature type="transmembrane region" description="Helical" evidence="8">
    <location>
        <begin position="209"/>
        <end position="234"/>
    </location>
</feature>
<comment type="subcellular location">
    <subcellularLocation>
        <location evidence="1">Cell membrane</location>
        <topology evidence="1">Multi-pass membrane protein</topology>
    </subcellularLocation>
</comment>
<evidence type="ECO:0000256" key="7">
    <source>
        <dbReference type="ARBA" id="ARBA00023136"/>
    </source>
</evidence>
<dbReference type="EMBL" id="BAFN01000001">
    <property type="protein sequence ID" value="GAN31937.1"/>
    <property type="molecule type" value="Genomic_DNA"/>
</dbReference>
<feature type="transmembrane region" description="Helical" evidence="8">
    <location>
        <begin position="246"/>
        <end position="266"/>
    </location>
</feature>
<evidence type="ECO:0000256" key="3">
    <source>
        <dbReference type="ARBA" id="ARBA00022670"/>
    </source>
</evidence>
<dbReference type="RefSeq" id="WP_052561954.1">
    <property type="nucleotide sequence ID" value="NZ_BAFN01000001.1"/>
</dbReference>
<dbReference type="InterPro" id="IPR013426">
    <property type="entry name" value="EpsH-like"/>
</dbReference>
<keyword evidence="11" id="KW-1185">Reference proteome</keyword>
<evidence type="ECO:0000256" key="8">
    <source>
        <dbReference type="SAM" id="Phobius"/>
    </source>
</evidence>
<keyword evidence="4 8" id="KW-0812">Transmembrane</keyword>
<evidence type="ECO:0000256" key="4">
    <source>
        <dbReference type="ARBA" id="ARBA00022692"/>
    </source>
</evidence>
<evidence type="ECO:0000256" key="5">
    <source>
        <dbReference type="ARBA" id="ARBA00022801"/>
    </source>
</evidence>
<evidence type="ECO:0000256" key="6">
    <source>
        <dbReference type="ARBA" id="ARBA00022989"/>
    </source>
</evidence>
<organism evidence="10 11">
    <name type="scientific">Candidatus Brocadia sinica JPN1</name>
    <dbReference type="NCBI Taxonomy" id="1197129"/>
    <lineage>
        <taxon>Bacteria</taxon>
        <taxon>Pseudomonadati</taxon>
        <taxon>Planctomycetota</taxon>
        <taxon>Candidatus Brocadiia</taxon>
        <taxon>Candidatus Brocadiales</taxon>
        <taxon>Candidatus Brocadiaceae</taxon>
        <taxon>Candidatus Brocadia</taxon>
    </lineage>
</organism>
<dbReference type="EMBL" id="BAFN01000001">
    <property type="protein sequence ID" value="GAN35342.1"/>
    <property type="molecule type" value="Genomic_DNA"/>
</dbReference>
<evidence type="ECO:0000256" key="2">
    <source>
        <dbReference type="ARBA" id="ARBA00022475"/>
    </source>
</evidence>
<keyword evidence="5" id="KW-0378">Hydrolase</keyword>
<dbReference type="Proteomes" id="UP000032309">
    <property type="component" value="Unassembled WGS sequence"/>
</dbReference>
<accession>A0ABQ0K2L5</accession>
<feature type="transmembrane region" description="Helical" evidence="8">
    <location>
        <begin position="34"/>
        <end position="52"/>
    </location>
</feature>
<evidence type="ECO:0000313" key="10">
    <source>
        <dbReference type="EMBL" id="GAN35342.1"/>
    </source>
</evidence>
<gene>
    <name evidence="9" type="ORF">BROSI_A0441</name>
    <name evidence="10" type="ORF">BROSI_A3893</name>
</gene>
<feature type="transmembrane region" description="Helical" evidence="8">
    <location>
        <begin position="88"/>
        <end position="106"/>
    </location>
</feature>
<dbReference type="NCBIfam" id="TIGR02602">
    <property type="entry name" value="8TM_EpsH"/>
    <property type="match status" value="1"/>
</dbReference>
<keyword evidence="2" id="KW-1003">Cell membrane</keyword>
<comment type="caution">
    <text evidence="10">The sequence shown here is derived from an EMBL/GenBank/DDBJ whole genome shotgun (WGS) entry which is preliminary data.</text>
</comment>
<dbReference type="Pfam" id="PF09721">
    <property type="entry name" value="Exosortase_EpsH"/>
    <property type="match status" value="1"/>
</dbReference>
<sequence>MIHYFIWILTASLYTPLFFVLYRHGWKSSDYTHAYFIIPVFFWLVWRKRALLRESIQKSTPGNNFFGLSILLLGIFLFTFGWRQDYRFLTALSLLPVLYGLVSYLYGLKVTKILSFPILYLILLAPIPTGIIDSVTLPMRYGLSVATETILKLFHYPITREGLLLTIGKTDLFMGQPCSGFRSIVTMFSLALIYAYINKGSISKKGVLVSSIIPLALVGNLIRIITLCLITYYFGEEAGQGFFHSMSGVVIFVFIILGLIGLEYLLERCRITR</sequence>
<protein>
    <submittedName>
        <fullName evidence="10">Membrane protein</fullName>
    </submittedName>
</protein>
<keyword evidence="7 8" id="KW-0472">Membrane</keyword>
<evidence type="ECO:0000313" key="11">
    <source>
        <dbReference type="Proteomes" id="UP000032309"/>
    </source>
</evidence>
<keyword evidence="6 8" id="KW-1133">Transmembrane helix</keyword>
<feature type="transmembrane region" description="Helical" evidence="8">
    <location>
        <begin position="113"/>
        <end position="132"/>
    </location>
</feature>
<dbReference type="InterPro" id="IPR026392">
    <property type="entry name" value="Exo/Archaeosortase_dom"/>
</dbReference>